<dbReference type="AlphaFoldDB" id="A0A6N7SC31"/>
<proteinExistence type="predicted"/>
<feature type="transmembrane region" description="Helical" evidence="1">
    <location>
        <begin position="171"/>
        <end position="192"/>
    </location>
</feature>
<protein>
    <submittedName>
        <fullName evidence="2">Uncharacterized protein</fullName>
    </submittedName>
</protein>
<dbReference type="Proteomes" id="UP000480929">
    <property type="component" value="Unassembled WGS sequence"/>
</dbReference>
<feature type="transmembrane region" description="Helical" evidence="1">
    <location>
        <begin position="41"/>
        <end position="65"/>
    </location>
</feature>
<evidence type="ECO:0000313" key="5">
    <source>
        <dbReference type="Proteomes" id="UP000480929"/>
    </source>
</evidence>
<evidence type="ECO:0000313" key="2">
    <source>
        <dbReference type="EMBL" id="MSA91481.1"/>
    </source>
</evidence>
<comment type="caution">
    <text evidence="2">The sequence shown here is derived from an EMBL/GenBank/DDBJ whole genome shotgun (WGS) entry which is preliminary data.</text>
</comment>
<gene>
    <name evidence="3" type="ORF">GKD88_19485</name>
    <name evidence="2" type="ORF">GKE08_19390</name>
</gene>
<evidence type="ECO:0000313" key="4">
    <source>
        <dbReference type="Proteomes" id="UP000433575"/>
    </source>
</evidence>
<evidence type="ECO:0000313" key="3">
    <source>
        <dbReference type="EMBL" id="MSC35295.1"/>
    </source>
</evidence>
<keyword evidence="1" id="KW-1133">Transmembrane helix</keyword>
<keyword evidence="5" id="KW-1185">Reference proteome</keyword>
<organism evidence="2 4">
    <name type="scientific">Holdemania massiliensis</name>
    <dbReference type="NCBI Taxonomy" id="1468449"/>
    <lineage>
        <taxon>Bacteria</taxon>
        <taxon>Bacillati</taxon>
        <taxon>Bacillota</taxon>
        <taxon>Erysipelotrichia</taxon>
        <taxon>Erysipelotrichales</taxon>
        <taxon>Erysipelotrichaceae</taxon>
        <taxon>Holdemania</taxon>
    </lineage>
</organism>
<keyword evidence="1" id="KW-0812">Transmembrane</keyword>
<feature type="transmembrane region" description="Helical" evidence="1">
    <location>
        <begin position="12"/>
        <end position="29"/>
    </location>
</feature>
<keyword evidence="1" id="KW-0472">Membrane</keyword>
<sequence length="216" mass="24616">MQTAIQLFQSAWGIQLILLIVWIGVIAVYRQKTLPQRFKMLSQLLVAVTVAMILIQLIAICGIGWTMVQYDLSQSNLFVVNAAAVLIWGLTELAFVIGFVLCYRKVIKRLMESQSNVQVVRDCHRGNCFLIGCSLLEISMPLILAVIQNWIPRKEYETLMYASINFSFEFPSLALLGWGFLLIAGLVLENYLELQLKKETQKEAEMSKHQSKERTI</sequence>
<feature type="transmembrane region" description="Helical" evidence="1">
    <location>
        <begin position="128"/>
        <end position="151"/>
    </location>
</feature>
<dbReference type="EMBL" id="WKPJ01000065">
    <property type="protein sequence ID" value="MSA91481.1"/>
    <property type="molecule type" value="Genomic_DNA"/>
</dbReference>
<feature type="transmembrane region" description="Helical" evidence="1">
    <location>
        <begin position="77"/>
        <end position="103"/>
    </location>
</feature>
<dbReference type="EMBL" id="WKPI01000071">
    <property type="protein sequence ID" value="MSC35295.1"/>
    <property type="molecule type" value="Genomic_DNA"/>
</dbReference>
<reference evidence="4 5" key="1">
    <citation type="journal article" date="2019" name="Nat. Med.">
        <title>A library of human gut bacterial isolates paired with longitudinal multiomics data enables mechanistic microbiome research.</title>
        <authorList>
            <person name="Poyet M."/>
            <person name="Groussin M."/>
            <person name="Gibbons S.M."/>
            <person name="Avila-Pacheco J."/>
            <person name="Jiang X."/>
            <person name="Kearney S.M."/>
            <person name="Perrotta A.R."/>
            <person name="Berdy B."/>
            <person name="Zhao S."/>
            <person name="Lieberman T.D."/>
            <person name="Swanson P.K."/>
            <person name="Smith M."/>
            <person name="Roesemann S."/>
            <person name="Alexander J.E."/>
            <person name="Rich S.A."/>
            <person name="Livny J."/>
            <person name="Vlamakis H."/>
            <person name="Clish C."/>
            <person name="Bullock K."/>
            <person name="Deik A."/>
            <person name="Scott J."/>
            <person name="Pierce K.A."/>
            <person name="Xavier R.J."/>
            <person name="Alm E.J."/>
        </authorList>
    </citation>
    <scope>NUCLEOTIDE SEQUENCE [LARGE SCALE GENOMIC DNA]</scope>
    <source>
        <strain evidence="2 4">BIOML-A4</strain>
        <strain evidence="3 5">BIOML-A5</strain>
    </source>
</reference>
<evidence type="ECO:0000256" key="1">
    <source>
        <dbReference type="SAM" id="Phobius"/>
    </source>
</evidence>
<name>A0A6N7SC31_9FIRM</name>
<accession>A0A6N7SC31</accession>
<dbReference type="Proteomes" id="UP000433575">
    <property type="component" value="Unassembled WGS sequence"/>
</dbReference>
<dbReference type="RefSeq" id="WP_154240709.1">
    <property type="nucleotide sequence ID" value="NZ_CALJPI010000016.1"/>
</dbReference>